<dbReference type="EC" id="5.4.99.12" evidence="4"/>
<feature type="binding site" evidence="4 6">
    <location>
        <position position="110"/>
    </location>
    <ligand>
        <name>substrate</name>
    </ligand>
</feature>
<dbReference type="HAMAP" id="MF_00171">
    <property type="entry name" value="TruA"/>
    <property type="match status" value="1"/>
</dbReference>
<evidence type="ECO:0000256" key="2">
    <source>
        <dbReference type="ARBA" id="ARBA00022694"/>
    </source>
</evidence>
<dbReference type="KEGG" id="pace:A6070_08245"/>
<evidence type="ECO:0000256" key="7">
    <source>
        <dbReference type="RuleBase" id="RU003792"/>
    </source>
</evidence>
<dbReference type="GO" id="GO:0003723">
    <property type="term" value="F:RNA binding"/>
    <property type="evidence" value="ECO:0007669"/>
    <property type="project" value="InterPro"/>
</dbReference>
<sequence>MSVVRLVIEYDGTQYVGWQIQPNGLAVQQVVEDALARICGVRHRLVSSGRTDAGVHARGMVAHFVTDKLLPMRAYRDGVNRHLPADIAVRDAALACDDFHARYSARSKWYRYSIYRAAVRSPMACRFSWQVRGRLDVQAMREAAELFVGRHDFSAFRASGCAARTTVRELFSVDLVEEDPLLQVDVRGEGFLRNMVRIMVGTLVEVGLGSRSPCEIEDMLSAGGRDRAGVTAPPQGLCLMAVDYAGQDVFPGQKCLDMSETFR</sequence>
<dbReference type="AlphaFoldDB" id="A0A1L3GJC2"/>
<dbReference type="InterPro" id="IPR020095">
    <property type="entry name" value="PsdUridine_synth_TruA_C"/>
</dbReference>
<comment type="subunit">
    <text evidence="4">Homodimer.</text>
</comment>
<dbReference type="CDD" id="cd02570">
    <property type="entry name" value="PseudoU_synth_EcTruA"/>
    <property type="match status" value="1"/>
</dbReference>
<dbReference type="OrthoDB" id="9811823at2"/>
<dbReference type="SUPFAM" id="SSF55120">
    <property type="entry name" value="Pseudouridine synthase"/>
    <property type="match status" value="1"/>
</dbReference>
<dbReference type="STRING" id="29542.A6070_08245"/>
<keyword evidence="10" id="KW-1185">Reference proteome</keyword>
<name>A0A1L3GJC2_SYNAC</name>
<dbReference type="PANTHER" id="PTHR11142:SF0">
    <property type="entry name" value="TRNA PSEUDOURIDINE SYNTHASE-LIKE 1"/>
    <property type="match status" value="1"/>
</dbReference>
<dbReference type="NCBIfam" id="TIGR00071">
    <property type="entry name" value="hisT_truA"/>
    <property type="match status" value="1"/>
</dbReference>
<feature type="domain" description="Pseudouridine synthase I TruA alpha/beta" evidence="8">
    <location>
        <begin position="8"/>
        <end position="104"/>
    </location>
</feature>
<gene>
    <name evidence="4" type="primary">truA</name>
    <name evidence="9" type="ORF">A7E75_14220</name>
</gene>
<accession>A0A1L3GJC2</accession>
<dbReference type="Proteomes" id="UP000182264">
    <property type="component" value="Chromosome"/>
</dbReference>
<protein>
    <recommendedName>
        <fullName evidence="4">tRNA pseudouridine synthase A</fullName>
        <ecNumber evidence="4">5.4.99.12</ecNumber>
    </recommendedName>
    <alternativeName>
        <fullName evidence="4">tRNA pseudouridine(38-40) synthase</fullName>
    </alternativeName>
    <alternativeName>
        <fullName evidence="4">tRNA pseudouridylate synthase I</fullName>
    </alternativeName>
    <alternativeName>
        <fullName evidence="4">tRNA-uridine isomerase I</fullName>
    </alternativeName>
</protein>
<proteinExistence type="inferred from homology"/>
<dbReference type="RefSeq" id="WP_072287871.1">
    <property type="nucleotide sequence ID" value="NZ_CP015455.1"/>
</dbReference>
<organism evidence="9 10">
    <name type="scientific">Syntrophotalea acetylenica</name>
    <name type="common">Pelobacter acetylenicus</name>
    <dbReference type="NCBI Taxonomy" id="29542"/>
    <lineage>
        <taxon>Bacteria</taxon>
        <taxon>Pseudomonadati</taxon>
        <taxon>Thermodesulfobacteriota</taxon>
        <taxon>Desulfuromonadia</taxon>
        <taxon>Desulfuromonadales</taxon>
        <taxon>Syntrophotaleaceae</taxon>
        <taxon>Syntrophotalea</taxon>
    </lineage>
</organism>
<comment type="similarity">
    <text evidence="1 4 7">Belongs to the tRNA pseudouridine synthase TruA family.</text>
</comment>
<dbReference type="InterPro" id="IPR020103">
    <property type="entry name" value="PsdUridine_synth_cat_dom_sf"/>
</dbReference>
<dbReference type="PIRSF" id="PIRSF001430">
    <property type="entry name" value="tRNA_psdUrid_synth"/>
    <property type="match status" value="1"/>
</dbReference>
<dbReference type="FunFam" id="3.30.70.580:FF:000001">
    <property type="entry name" value="tRNA pseudouridine synthase A"/>
    <property type="match status" value="1"/>
</dbReference>
<evidence type="ECO:0000259" key="8">
    <source>
        <dbReference type="Pfam" id="PF01416"/>
    </source>
</evidence>
<dbReference type="EMBL" id="CP015518">
    <property type="protein sequence ID" value="APG26032.1"/>
    <property type="molecule type" value="Genomic_DNA"/>
</dbReference>
<evidence type="ECO:0000313" key="9">
    <source>
        <dbReference type="EMBL" id="APG26032.1"/>
    </source>
</evidence>
<dbReference type="Gene3D" id="3.30.70.580">
    <property type="entry name" value="Pseudouridine synthase I, catalytic domain, N-terminal subdomain"/>
    <property type="match status" value="1"/>
</dbReference>
<dbReference type="GO" id="GO:0160147">
    <property type="term" value="F:tRNA pseudouridine(38-40) synthase activity"/>
    <property type="evidence" value="ECO:0007669"/>
    <property type="project" value="UniProtKB-EC"/>
</dbReference>
<reference evidence="9 10" key="1">
    <citation type="journal article" date="2017" name="Genome Announc.">
        <title>Complete Genome Sequences of Two Acetylene-Fermenting Pelobacter acetylenicus Strains.</title>
        <authorList>
            <person name="Sutton J.M."/>
            <person name="Baesman S.M."/>
            <person name="Fierst J.L."/>
            <person name="Poret-Peterson A.T."/>
            <person name="Oremland R.S."/>
            <person name="Dunlap D.S."/>
            <person name="Akob D.M."/>
        </authorList>
    </citation>
    <scope>NUCLEOTIDE SEQUENCE [LARGE SCALE GENOMIC DNA]</scope>
    <source>
        <strain evidence="9 10">DSM 3247</strain>
    </source>
</reference>
<comment type="catalytic activity">
    <reaction evidence="4 7">
        <text>uridine(38/39/40) in tRNA = pseudouridine(38/39/40) in tRNA</text>
        <dbReference type="Rhea" id="RHEA:22376"/>
        <dbReference type="Rhea" id="RHEA-COMP:10085"/>
        <dbReference type="Rhea" id="RHEA-COMP:10087"/>
        <dbReference type="ChEBI" id="CHEBI:65314"/>
        <dbReference type="ChEBI" id="CHEBI:65315"/>
        <dbReference type="EC" id="5.4.99.12"/>
    </reaction>
</comment>
<dbReference type="InterPro" id="IPR001406">
    <property type="entry name" value="PsdUridine_synth_TruA"/>
</dbReference>
<keyword evidence="2 4" id="KW-0819">tRNA processing</keyword>
<dbReference type="InterPro" id="IPR020097">
    <property type="entry name" value="PsdUridine_synth_TruA_a/b_dom"/>
</dbReference>
<comment type="caution">
    <text evidence="4">Lacks conserved residue(s) required for the propagation of feature annotation.</text>
</comment>
<evidence type="ECO:0000256" key="5">
    <source>
        <dbReference type="PIRSR" id="PIRSR001430-1"/>
    </source>
</evidence>
<dbReference type="GO" id="GO:0031119">
    <property type="term" value="P:tRNA pseudouridine synthesis"/>
    <property type="evidence" value="ECO:0007669"/>
    <property type="project" value="UniProtKB-UniRule"/>
</dbReference>
<evidence type="ECO:0000256" key="4">
    <source>
        <dbReference type="HAMAP-Rule" id="MF_00171"/>
    </source>
</evidence>
<dbReference type="InterPro" id="IPR020094">
    <property type="entry name" value="TruA/RsuA/RluB/E/F_N"/>
</dbReference>
<evidence type="ECO:0000313" key="10">
    <source>
        <dbReference type="Proteomes" id="UP000182264"/>
    </source>
</evidence>
<dbReference type="Pfam" id="PF01416">
    <property type="entry name" value="PseudoU_synth_1"/>
    <property type="match status" value="2"/>
</dbReference>
<feature type="domain" description="Pseudouridine synthase I TruA alpha/beta" evidence="8">
    <location>
        <begin position="143"/>
        <end position="244"/>
    </location>
</feature>
<evidence type="ECO:0000256" key="6">
    <source>
        <dbReference type="PIRSR" id="PIRSR001430-2"/>
    </source>
</evidence>
<feature type="active site" description="Nucleophile" evidence="4 5">
    <location>
        <position position="52"/>
    </location>
</feature>
<comment type="function">
    <text evidence="4">Formation of pseudouridine at positions 38, 39 and 40 in the anticodon stem and loop of transfer RNAs.</text>
</comment>
<evidence type="ECO:0000256" key="1">
    <source>
        <dbReference type="ARBA" id="ARBA00009375"/>
    </source>
</evidence>
<dbReference type="Gene3D" id="3.30.70.660">
    <property type="entry name" value="Pseudouridine synthase I, catalytic domain, C-terminal subdomain"/>
    <property type="match status" value="1"/>
</dbReference>
<dbReference type="PANTHER" id="PTHR11142">
    <property type="entry name" value="PSEUDOURIDYLATE SYNTHASE"/>
    <property type="match status" value="1"/>
</dbReference>
<keyword evidence="3 4" id="KW-0413">Isomerase</keyword>
<evidence type="ECO:0000256" key="3">
    <source>
        <dbReference type="ARBA" id="ARBA00023235"/>
    </source>
</evidence>